<dbReference type="InterPro" id="IPR030678">
    <property type="entry name" value="Peptide/Ni-bd"/>
</dbReference>
<evidence type="ECO:0000256" key="1">
    <source>
        <dbReference type="SAM" id="SignalP"/>
    </source>
</evidence>
<feature type="chain" id="PRO_5045950291" evidence="1">
    <location>
        <begin position="23"/>
        <end position="577"/>
    </location>
</feature>
<reference evidence="4" key="1">
    <citation type="journal article" date="2019" name="Int. J. Syst. Evol. Microbiol.">
        <title>The Global Catalogue of Microorganisms (GCM) 10K type strain sequencing project: providing services to taxonomists for standard genome sequencing and annotation.</title>
        <authorList>
            <consortium name="The Broad Institute Genomics Platform"/>
            <consortium name="The Broad Institute Genome Sequencing Center for Infectious Disease"/>
            <person name="Wu L."/>
            <person name="Ma J."/>
        </authorList>
    </citation>
    <scope>NUCLEOTIDE SEQUENCE [LARGE SCALE GENOMIC DNA]</scope>
    <source>
        <strain evidence="4">CGMCC 1.15043</strain>
    </source>
</reference>
<dbReference type="PANTHER" id="PTHR30290">
    <property type="entry name" value="PERIPLASMIC BINDING COMPONENT OF ABC TRANSPORTER"/>
    <property type="match status" value="1"/>
</dbReference>
<evidence type="ECO:0000259" key="2">
    <source>
        <dbReference type="Pfam" id="PF00496"/>
    </source>
</evidence>
<dbReference type="InterPro" id="IPR000914">
    <property type="entry name" value="SBP_5_dom"/>
</dbReference>
<dbReference type="Pfam" id="PF00496">
    <property type="entry name" value="SBP_bac_5"/>
    <property type="match status" value="1"/>
</dbReference>
<dbReference type="RefSeq" id="WP_189016604.1">
    <property type="nucleotide sequence ID" value="NZ_BMHE01000034.1"/>
</dbReference>
<dbReference type="InterPro" id="IPR039424">
    <property type="entry name" value="SBP_5"/>
</dbReference>
<gene>
    <name evidence="3" type="primary">oppA</name>
    <name evidence="3" type="ORF">GCM10008018_50880</name>
</gene>
<dbReference type="EMBL" id="BMHE01000034">
    <property type="protein sequence ID" value="GFZ98511.1"/>
    <property type="molecule type" value="Genomic_DNA"/>
</dbReference>
<feature type="signal peptide" evidence="1">
    <location>
        <begin position="1"/>
        <end position="22"/>
    </location>
</feature>
<feature type="domain" description="Solute-binding protein family 5" evidence="2">
    <location>
        <begin position="111"/>
        <end position="490"/>
    </location>
</feature>
<dbReference type="PANTHER" id="PTHR30290:SF81">
    <property type="entry name" value="OLIGOPEPTIDE-BINDING PROTEIN OPPA"/>
    <property type="match status" value="1"/>
</dbReference>
<name>A0ABQ1F3X8_9BACL</name>
<proteinExistence type="predicted"/>
<sequence length="577" mass="63706">MAKSIFRSLSVILLATVVTACASNAEPSGTSNSATGGAPAAINSNIKDGTIPASDKSKNPKAALSRTDTFIVGLTSAPDGKYNPLLGAYWNQNVNELVFSSLVAIDKAGLPVPALADKWEISNDGLQYTFHLRPDLKFSDGSPLTAEDAAFSLTVLHDPTYDGPTDITQAYIKGGTEYKKGAATSIEGIKVIDPLTLQVQTTQSSALALRLIGGYVIPKAYYGPKYKKGDLLAFKELNAKPLGAGLYTFDKEVKGQEIRLVANQLYYKGKPQIQNWIYKIVNEATALQNLAAGEIDYIAFTTSNTDIADQLKLLSFVDVNTYTTNQFAYLDFNTKSPVLQDKNVRIALQYGLDRQKFVDILYQGYGEVGNHPVAPTSWAYPKDVKGAAFDAKKAKELLDQAGWKVGAGGIREKDGKKLTVRYLSRDSNFDKVLIPILKENYTDIGVDVQFETLDYNAVVAKRNKGEFELAYFFYSTNDPYDQLRTYYSKSPEVPEARKYTNEKVDQLIVQSTSILDQNKRLPLLKDLYQELTNDPPTFILAYYKVLSATNSRIKGIVPNTYQGIVNQIDSLNYKIDK</sequence>
<keyword evidence="1" id="KW-0732">Signal</keyword>
<dbReference type="CDD" id="cd00995">
    <property type="entry name" value="PBP2_NikA_DppA_OppA_like"/>
    <property type="match status" value="1"/>
</dbReference>
<dbReference type="Proteomes" id="UP000615455">
    <property type="component" value="Unassembled WGS sequence"/>
</dbReference>
<comment type="caution">
    <text evidence="3">The sequence shown here is derived from an EMBL/GenBank/DDBJ whole genome shotgun (WGS) entry which is preliminary data.</text>
</comment>
<dbReference type="Gene3D" id="3.10.105.10">
    <property type="entry name" value="Dipeptide-binding Protein, Domain 3"/>
    <property type="match status" value="1"/>
</dbReference>
<dbReference type="SUPFAM" id="SSF53850">
    <property type="entry name" value="Periplasmic binding protein-like II"/>
    <property type="match status" value="1"/>
</dbReference>
<dbReference type="PROSITE" id="PS51257">
    <property type="entry name" value="PROKAR_LIPOPROTEIN"/>
    <property type="match status" value="1"/>
</dbReference>
<organism evidence="3 4">
    <name type="scientific">Paenibacillus marchantiophytorum</name>
    <dbReference type="NCBI Taxonomy" id="1619310"/>
    <lineage>
        <taxon>Bacteria</taxon>
        <taxon>Bacillati</taxon>
        <taxon>Bacillota</taxon>
        <taxon>Bacilli</taxon>
        <taxon>Bacillales</taxon>
        <taxon>Paenibacillaceae</taxon>
        <taxon>Paenibacillus</taxon>
    </lineage>
</organism>
<dbReference type="Gene3D" id="3.40.190.10">
    <property type="entry name" value="Periplasmic binding protein-like II"/>
    <property type="match status" value="1"/>
</dbReference>
<evidence type="ECO:0000313" key="4">
    <source>
        <dbReference type="Proteomes" id="UP000615455"/>
    </source>
</evidence>
<protein>
    <submittedName>
        <fullName evidence="3">ABC transporter substrate-binding protein</fullName>
    </submittedName>
</protein>
<evidence type="ECO:0000313" key="3">
    <source>
        <dbReference type="EMBL" id="GFZ98511.1"/>
    </source>
</evidence>
<dbReference type="PIRSF" id="PIRSF002741">
    <property type="entry name" value="MppA"/>
    <property type="match status" value="1"/>
</dbReference>
<dbReference type="Gene3D" id="3.90.76.10">
    <property type="entry name" value="Dipeptide-binding Protein, Domain 1"/>
    <property type="match status" value="1"/>
</dbReference>
<keyword evidence="4" id="KW-1185">Reference proteome</keyword>
<accession>A0ABQ1F3X8</accession>